<evidence type="ECO:0000256" key="3">
    <source>
        <dbReference type="ARBA" id="ARBA00023002"/>
    </source>
</evidence>
<feature type="domain" description="Luciferase-like" evidence="5">
    <location>
        <begin position="27"/>
        <end position="314"/>
    </location>
</feature>
<evidence type="ECO:0000313" key="6">
    <source>
        <dbReference type="EMBL" id="MEJ1088042.1"/>
    </source>
</evidence>
<evidence type="ECO:0000256" key="1">
    <source>
        <dbReference type="ARBA" id="ARBA00022630"/>
    </source>
</evidence>
<keyword evidence="4" id="KW-0503">Monooxygenase</keyword>
<dbReference type="Gene3D" id="3.20.20.30">
    <property type="entry name" value="Luciferase-like domain"/>
    <property type="match status" value="1"/>
</dbReference>
<evidence type="ECO:0000259" key="5">
    <source>
        <dbReference type="Pfam" id="PF00296"/>
    </source>
</evidence>
<evidence type="ECO:0000256" key="2">
    <source>
        <dbReference type="ARBA" id="ARBA00022643"/>
    </source>
</evidence>
<keyword evidence="3" id="KW-0560">Oxidoreductase</keyword>
<name>A0ABU8L9N2_9MICO</name>
<keyword evidence="7" id="KW-1185">Reference proteome</keyword>
<dbReference type="Pfam" id="PF00296">
    <property type="entry name" value="Bac_luciferase"/>
    <property type="match status" value="1"/>
</dbReference>
<dbReference type="InterPro" id="IPR050172">
    <property type="entry name" value="SsuD_RutA_monooxygenase"/>
</dbReference>
<keyword evidence="2" id="KW-0288">FMN</keyword>
<keyword evidence="1" id="KW-0285">Flavoprotein</keyword>
<proteinExistence type="predicted"/>
<sequence>MQQTPRLSFAAPVFAAAGMPTMRTPSMREASWSDVRAMVLDVERLGYASAWFSDHLFHGRDGAFHESWTALSMAAGFTDRIKLVNNHLGNGFRDARVMAKMATTLADATGDRFELFLATGYREREFTAYGLDWPSEEERLARLAEAIKVIRLLWSGEQVSFDGEFYSLDDAVAMPTGKTAPFLWLGGPLNEISLELIAREADGWNSFPLSLDAYREASARVEAACRAIGRDPATLRRSLETQVLVLDNDAEWGEWLRTWRTLRGEISLGPTYDAVAPRDLDDDVVTEACYRDFIVGTRDQVEARISAYSELGVTDLVCWFMDAPGTSSMTKLAEITALNPPTELK</sequence>
<dbReference type="Proteomes" id="UP001371224">
    <property type="component" value="Unassembled WGS sequence"/>
</dbReference>
<reference evidence="6 7" key="1">
    <citation type="submission" date="2024-02" db="EMBL/GenBank/DDBJ databases">
        <authorList>
            <person name="Saticioglu I.B."/>
        </authorList>
    </citation>
    <scope>NUCLEOTIDE SEQUENCE [LARGE SCALE GENOMIC DNA]</scope>
    <source>
        <strain evidence="6 7">Mu-80</strain>
    </source>
</reference>
<dbReference type="RefSeq" id="WP_337331711.1">
    <property type="nucleotide sequence ID" value="NZ_JBBDGM010000005.1"/>
</dbReference>
<protein>
    <submittedName>
        <fullName evidence="6">LLM class flavin-dependent oxidoreductase</fullName>
    </submittedName>
</protein>
<dbReference type="EMBL" id="JBBDGM010000005">
    <property type="protein sequence ID" value="MEJ1088042.1"/>
    <property type="molecule type" value="Genomic_DNA"/>
</dbReference>
<comment type="caution">
    <text evidence="6">The sequence shown here is derived from an EMBL/GenBank/DDBJ whole genome shotgun (WGS) entry which is preliminary data.</text>
</comment>
<organism evidence="6 7">
    <name type="scientific">Microbacterium bandirmense</name>
    <dbReference type="NCBI Taxonomy" id="3122050"/>
    <lineage>
        <taxon>Bacteria</taxon>
        <taxon>Bacillati</taxon>
        <taxon>Actinomycetota</taxon>
        <taxon>Actinomycetes</taxon>
        <taxon>Micrococcales</taxon>
        <taxon>Microbacteriaceae</taxon>
        <taxon>Microbacterium</taxon>
    </lineage>
</organism>
<dbReference type="InterPro" id="IPR011251">
    <property type="entry name" value="Luciferase-like_dom"/>
</dbReference>
<dbReference type="InterPro" id="IPR036661">
    <property type="entry name" value="Luciferase-like_sf"/>
</dbReference>
<gene>
    <name evidence="6" type="ORF">WDU99_06905</name>
</gene>
<dbReference type="SUPFAM" id="SSF51679">
    <property type="entry name" value="Bacterial luciferase-like"/>
    <property type="match status" value="1"/>
</dbReference>
<dbReference type="PANTHER" id="PTHR42847">
    <property type="entry name" value="ALKANESULFONATE MONOOXYGENASE"/>
    <property type="match status" value="1"/>
</dbReference>
<dbReference type="PANTHER" id="PTHR42847:SF4">
    <property type="entry name" value="ALKANESULFONATE MONOOXYGENASE-RELATED"/>
    <property type="match status" value="1"/>
</dbReference>
<accession>A0ABU8L9N2</accession>
<evidence type="ECO:0000313" key="7">
    <source>
        <dbReference type="Proteomes" id="UP001371224"/>
    </source>
</evidence>
<evidence type="ECO:0000256" key="4">
    <source>
        <dbReference type="ARBA" id="ARBA00023033"/>
    </source>
</evidence>